<dbReference type="InterPro" id="IPR012910">
    <property type="entry name" value="Plug_dom"/>
</dbReference>
<evidence type="ECO:0000313" key="10">
    <source>
        <dbReference type="EMBL" id="SEL31045.1"/>
    </source>
</evidence>
<dbReference type="InterPro" id="IPR037066">
    <property type="entry name" value="Plug_dom_sf"/>
</dbReference>
<comment type="similarity">
    <text evidence="7">Belongs to the TonB-dependent receptor family.</text>
</comment>
<feature type="chain" id="PRO_5011439922" evidence="8">
    <location>
        <begin position="24"/>
        <end position="1075"/>
    </location>
</feature>
<evidence type="ECO:0000256" key="4">
    <source>
        <dbReference type="ARBA" id="ARBA00022692"/>
    </source>
</evidence>
<proteinExistence type="inferred from homology"/>
<sequence length="1075" mass="120200">MKVIKSLTILTFILIQLAAYPQAQRTVTGTVYSNDTKQAIQGASIVSKSTGRSIVSGQSGSFIFRNLTDSDTLAISFIGHASKEIPVASIVQSPIDVYLEEVVKQIDEVVVNTGYQSLPRERATGSFTQIGNDLFNRSVSTDLVSRLEGVTNGLAFELPATRGAPSSTPNLRIRGLSTIRGETEPLIVVDNFPYEGDINNINPNDVESITVLKDAAAASIWGARAGNGVIVITTKSGAISRRPTINFNTNVSITQRPDLYYSRDYLSPAETVELEHTLYERGLYTRNDWTAYTPAVEILHALAEERIDEATANAQLEVLKRYDIRDEAVRHLYRQGLNQQYAMNINGGAEWHQYYLSAGFDNNASNLIGNGYERITLMAKNDFQPIPKLNISTSLNYVQGRSTSNGIGLMDLTPIGFNNPYVYARLADENGNALPIVRNNRFSYTDAALEMGLLDWHYRPLDELRLNDNTSNTNEIRVNTSVGYQLYRGLRAEVRYQYQNIGEQARQHYPQESYYARHAINRFTDENGTRRVPLGGILDRSGGDFSSHYGRFQLDYNGDWADRHELNGVAGLELRQERSISRGTSRLYGYNDEVLSYATNLNFDTSFPTRPRLSARIPYDNSPGRHITDRFVSYYANFAYTFDGKYILSGSTRWDASNIFGVDFNQKGVPLWSIGGAWNASDEPFFNVDWVNLAKLRLTYGSNGNAVRSLSSLPFITYGGTNAYTGLPYGILRSVGNPDLSWEQVNTLNIGLDFSLFDRRISGSVDWYNKNSSNLIGSDVFDPTTGISPLSGTLYNLDNQRNYADLNTKGIDIEVNTVNVDRGLKWQTTALFSKVRNTVMNYNNLRTPMGVDLLTVVAAPLIVGNAIDQLYSLPWHGLDGTGAPLVMVNGELGTDYNTYFNDLTQEGVIRAGVTMPPYFGAIRNTFTWRSLSASVNIVWKAGHRFRRGSISYANLFGTSKVMHMDYLDRWQQPGDELTTDVPSMPESTNARRDQAYLWSEATLERGDHIRLQDVNLSYQLPDSYSRHIGLSQVRIYAFASNLGLLWKHTDYDVDPGVSALYPRPIQVSFGLQIQL</sequence>
<accession>A0A1H7P721</accession>
<evidence type="ECO:0000256" key="5">
    <source>
        <dbReference type="ARBA" id="ARBA00023136"/>
    </source>
</evidence>
<dbReference type="InterPro" id="IPR023997">
    <property type="entry name" value="TonB-dep_OMP_SusC/RagA_CS"/>
</dbReference>
<evidence type="ECO:0000256" key="3">
    <source>
        <dbReference type="ARBA" id="ARBA00022452"/>
    </source>
</evidence>
<dbReference type="STRING" id="332977.SAMN05421740_104222"/>
<evidence type="ECO:0000256" key="1">
    <source>
        <dbReference type="ARBA" id="ARBA00004571"/>
    </source>
</evidence>
<evidence type="ECO:0000259" key="9">
    <source>
        <dbReference type="Pfam" id="PF07715"/>
    </source>
</evidence>
<dbReference type="Pfam" id="PF13715">
    <property type="entry name" value="CarbopepD_reg_2"/>
    <property type="match status" value="1"/>
</dbReference>
<evidence type="ECO:0000256" key="2">
    <source>
        <dbReference type="ARBA" id="ARBA00022448"/>
    </source>
</evidence>
<keyword evidence="4 7" id="KW-0812">Transmembrane</keyword>
<comment type="subcellular location">
    <subcellularLocation>
        <location evidence="1 7">Cell outer membrane</location>
        <topology evidence="1 7">Multi-pass membrane protein</topology>
    </subcellularLocation>
</comment>
<dbReference type="NCBIfam" id="TIGR04056">
    <property type="entry name" value="OMP_RagA_SusC"/>
    <property type="match status" value="1"/>
</dbReference>
<evidence type="ECO:0000313" key="11">
    <source>
        <dbReference type="Proteomes" id="UP000198916"/>
    </source>
</evidence>
<feature type="signal peptide" evidence="8">
    <location>
        <begin position="1"/>
        <end position="23"/>
    </location>
</feature>
<protein>
    <submittedName>
        <fullName evidence="10">TonB-linked outer membrane protein, SusC/RagA family</fullName>
    </submittedName>
</protein>
<keyword evidence="8" id="KW-0732">Signal</keyword>
<dbReference type="EMBL" id="FNZR01000004">
    <property type="protein sequence ID" value="SEL31045.1"/>
    <property type="molecule type" value="Genomic_DNA"/>
</dbReference>
<dbReference type="InterPro" id="IPR039426">
    <property type="entry name" value="TonB-dep_rcpt-like"/>
</dbReference>
<evidence type="ECO:0000256" key="7">
    <source>
        <dbReference type="PROSITE-ProRule" id="PRU01360"/>
    </source>
</evidence>
<gene>
    <name evidence="10" type="ORF">SAMN05421740_104222</name>
</gene>
<organism evidence="10 11">
    <name type="scientific">Parapedobacter koreensis</name>
    <dbReference type="NCBI Taxonomy" id="332977"/>
    <lineage>
        <taxon>Bacteria</taxon>
        <taxon>Pseudomonadati</taxon>
        <taxon>Bacteroidota</taxon>
        <taxon>Sphingobacteriia</taxon>
        <taxon>Sphingobacteriales</taxon>
        <taxon>Sphingobacteriaceae</taxon>
        <taxon>Parapedobacter</taxon>
    </lineage>
</organism>
<dbReference type="OrthoDB" id="9768177at2"/>
<keyword evidence="11" id="KW-1185">Reference proteome</keyword>
<dbReference type="NCBIfam" id="TIGR04057">
    <property type="entry name" value="SusC_RagA_signa"/>
    <property type="match status" value="1"/>
</dbReference>
<dbReference type="SUPFAM" id="SSF49464">
    <property type="entry name" value="Carboxypeptidase regulatory domain-like"/>
    <property type="match status" value="1"/>
</dbReference>
<name>A0A1H7P721_9SPHI</name>
<reference evidence="11" key="1">
    <citation type="submission" date="2016-10" db="EMBL/GenBank/DDBJ databases">
        <authorList>
            <person name="Varghese N."/>
            <person name="Submissions S."/>
        </authorList>
    </citation>
    <scope>NUCLEOTIDE SEQUENCE [LARGE SCALE GENOMIC DNA]</scope>
    <source>
        <strain evidence="11">Jip14</strain>
    </source>
</reference>
<keyword evidence="3 7" id="KW-1134">Transmembrane beta strand</keyword>
<dbReference type="GO" id="GO:0009279">
    <property type="term" value="C:cell outer membrane"/>
    <property type="evidence" value="ECO:0007669"/>
    <property type="project" value="UniProtKB-SubCell"/>
</dbReference>
<keyword evidence="6 7" id="KW-0998">Cell outer membrane</keyword>
<dbReference type="Pfam" id="PF07715">
    <property type="entry name" value="Plug"/>
    <property type="match status" value="1"/>
</dbReference>
<feature type="domain" description="TonB-dependent receptor plug" evidence="9">
    <location>
        <begin position="121"/>
        <end position="229"/>
    </location>
</feature>
<dbReference type="SUPFAM" id="SSF56935">
    <property type="entry name" value="Porins"/>
    <property type="match status" value="1"/>
</dbReference>
<dbReference type="Proteomes" id="UP000198916">
    <property type="component" value="Unassembled WGS sequence"/>
</dbReference>
<dbReference type="InterPro" id="IPR023996">
    <property type="entry name" value="TonB-dep_OMP_SusC/RagA"/>
</dbReference>
<dbReference type="Gene3D" id="2.170.130.10">
    <property type="entry name" value="TonB-dependent receptor, plug domain"/>
    <property type="match status" value="1"/>
</dbReference>
<keyword evidence="2 7" id="KW-0813">Transport</keyword>
<dbReference type="AlphaFoldDB" id="A0A1H7P721"/>
<keyword evidence="5 7" id="KW-0472">Membrane</keyword>
<evidence type="ECO:0000256" key="8">
    <source>
        <dbReference type="SAM" id="SignalP"/>
    </source>
</evidence>
<dbReference type="InterPro" id="IPR036942">
    <property type="entry name" value="Beta-barrel_TonB_sf"/>
</dbReference>
<dbReference type="InterPro" id="IPR008969">
    <property type="entry name" value="CarboxyPept-like_regulatory"/>
</dbReference>
<dbReference type="PROSITE" id="PS52016">
    <property type="entry name" value="TONB_DEPENDENT_REC_3"/>
    <property type="match status" value="1"/>
</dbReference>
<dbReference type="Gene3D" id="2.40.170.20">
    <property type="entry name" value="TonB-dependent receptor, beta-barrel domain"/>
    <property type="match status" value="1"/>
</dbReference>
<evidence type="ECO:0000256" key="6">
    <source>
        <dbReference type="ARBA" id="ARBA00023237"/>
    </source>
</evidence>
<dbReference type="RefSeq" id="WP_090605781.1">
    <property type="nucleotide sequence ID" value="NZ_FNZR01000004.1"/>
</dbReference>